<keyword evidence="7" id="KW-1185">Reference proteome</keyword>
<dbReference type="Gene3D" id="2.60.40.790">
    <property type="match status" value="1"/>
</dbReference>
<gene>
    <name evidence="6" type="ORF">Rsub_01202</name>
</gene>
<dbReference type="Proteomes" id="UP000247498">
    <property type="component" value="Unassembled WGS sequence"/>
</dbReference>
<protein>
    <recommendedName>
        <fullName evidence="5">SHSP domain-containing protein</fullName>
    </recommendedName>
</protein>
<evidence type="ECO:0000259" key="5">
    <source>
        <dbReference type="PROSITE" id="PS01031"/>
    </source>
</evidence>
<accession>A0A2V0NMV1</accession>
<evidence type="ECO:0000313" key="6">
    <source>
        <dbReference type="EMBL" id="GBF88489.1"/>
    </source>
</evidence>
<dbReference type="Pfam" id="PF00011">
    <property type="entry name" value="HSP20"/>
    <property type="match status" value="1"/>
</dbReference>
<proteinExistence type="inferred from homology"/>
<dbReference type="PANTHER" id="PTHR11527">
    <property type="entry name" value="HEAT-SHOCK PROTEIN 20 FAMILY MEMBER"/>
    <property type="match status" value="1"/>
</dbReference>
<comment type="similarity">
    <text evidence="2 3">Belongs to the small heat shock protein (HSP20) family.</text>
</comment>
<organism evidence="6 7">
    <name type="scientific">Raphidocelis subcapitata</name>
    <dbReference type="NCBI Taxonomy" id="307507"/>
    <lineage>
        <taxon>Eukaryota</taxon>
        <taxon>Viridiplantae</taxon>
        <taxon>Chlorophyta</taxon>
        <taxon>core chlorophytes</taxon>
        <taxon>Chlorophyceae</taxon>
        <taxon>CS clade</taxon>
        <taxon>Sphaeropleales</taxon>
        <taxon>Selenastraceae</taxon>
        <taxon>Raphidocelis</taxon>
    </lineage>
</organism>
<feature type="domain" description="SHSP" evidence="5">
    <location>
        <begin position="140"/>
        <end position="254"/>
    </location>
</feature>
<evidence type="ECO:0000256" key="4">
    <source>
        <dbReference type="SAM" id="MobiDB-lite"/>
    </source>
</evidence>
<comment type="caution">
    <text evidence="6">The sequence shown here is derived from an EMBL/GenBank/DDBJ whole genome shotgun (WGS) entry which is preliminary data.</text>
</comment>
<dbReference type="InParanoid" id="A0A2V0NMV1"/>
<feature type="compositionally biased region" description="Low complexity" evidence="4">
    <location>
        <begin position="40"/>
        <end position="72"/>
    </location>
</feature>
<dbReference type="InterPro" id="IPR031107">
    <property type="entry name" value="Small_HSP"/>
</dbReference>
<dbReference type="SUPFAM" id="SSF49764">
    <property type="entry name" value="HSP20-like chaperones"/>
    <property type="match status" value="1"/>
</dbReference>
<dbReference type="CDD" id="cd06464">
    <property type="entry name" value="ACD_sHsps-like"/>
    <property type="match status" value="1"/>
</dbReference>
<dbReference type="AlphaFoldDB" id="A0A2V0NMV1"/>
<evidence type="ECO:0000256" key="2">
    <source>
        <dbReference type="PROSITE-ProRule" id="PRU00285"/>
    </source>
</evidence>
<dbReference type="PROSITE" id="PS01031">
    <property type="entry name" value="SHSP"/>
    <property type="match status" value="1"/>
</dbReference>
<dbReference type="STRING" id="307507.A0A2V0NMV1"/>
<dbReference type="InterPro" id="IPR002068">
    <property type="entry name" value="A-crystallin/Hsp20_dom"/>
</dbReference>
<evidence type="ECO:0000256" key="3">
    <source>
        <dbReference type="RuleBase" id="RU003616"/>
    </source>
</evidence>
<dbReference type="EMBL" id="BDRX01000005">
    <property type="protein sequence ID" value="GBF88489.1"/>
    <property type="molecule type" value="Genomic_DNA"/>
</dbReference>
<dbReference type="OrthoDB" id="1245404at2759"/>
<dbReference type="InterPro" id="IPR008978">
    <property type="entry name" value="HSP20-like_chaperone"/>
</dbReference>
<evidence type="ECO:0000313" key="7">
    <source>
        <dbReference type="Proteomes" id="UP000247498"/>
    </source>
</evidence>
<feature type="region of interest" description="Disordered" evidence="4">
    <location>
        <begin position="36"/>
        <end position="76"/>
    </location>
</feature>
<keyword evidence="1" id="KW-0346">Stress response</keyword>
<reference evidence="6 7" key="1">
    <citation type="journal article" date="2018" name="Sci. Rep.">
        <title>Raphidocelis subcapitata (=Pseudokirchneriella subcapitata) provides an insight into genome evolution and environmental adaptations in the Sphaeropleales.</title>
        <authorList>
            <person name="Suzuki S."/>
            <person name="Yamaguchi H."/>
            <person name="Nakajima N."/>
            <person name="Kawachi M."/>
        </authorList>
    </citation>
    <scope>NUCLEOTIDE SEQUENCE [LARGE SCALE GENOMIC DNA]</scope>
    <source>
        <strain evidence="6 7">NIES-35</strain>
    </source>
</reference>
<name>A0A2V0NMV1_9CHLO</name>
<sequence>MALHLANATRRAALPAARAARRGIVPLRVRAFKDSASTPAAAADGQQQQQQQQQGGAGAGELAKQQPAAAPAAPRPRDLLWGPSALALDAFMPRRVSSLFAEMEREMDALSRAVWGGDAWPAMAPAAARRAGAAAAEPAPAAARWRLATDVKETDREFLIHADVPGMTKDDIKVTVHEGVLSIKGERNYEAEEKEGDQVKWMERSHGTFLRSFALPEGVDADAIAAKVESGVLTVRVPKVEAPPKPEPKEIPVADA</sequence>
<evidence type="ECO:0000256" key="1">
    <source>
        <dbReference type="ARBA" id="ARBA00023016"/>
    </source>
</evidence>
<dbReference type="FunCoup" id="A0A2V0NMV1">
    <property type="interactions" value="99"/>
</dbReference>